<reference evidence="2" key="1">
    <citation type="submission" date="2023-02" db="EMBL/GenBank/DDBJ databases">
        <title>A novel hydrolase synthesized by Rhodococcus erythropolis HQ is responsible for the detoxification of Zearalenone.</title>
        <authorList>
            <person name="Hu J."/>
            <person name="Xu J."/>
        </authorList>
    </citation>
    <scope>NUCLEOTIDE SEQUENCE</scope>
    <source>
        <strain evidence="2">HQ</strain>
    </source>
</reference>
<feature type="domain" description="Amidohydrolase-related" evidence="1">
    <location>
        <begin position="3"/>
        <end position="331"/>
    </location>
</feature>
<dbReference type="Pfam" id="PF01979">
    <property type="entry name" value="Amidohydro_1"/>
    <property type="match status" value="1"/>
</dbReference>
<dbReference type="RefSeq" id="WP_275233047.1">
    <property type="nucleotide sequence ID" value="NZ_JARDXE010000035.1"/>
</dbReference>
<evidence type="ECO:0000313" key="2">
    <source>
        <dbReference type="EMBL" id="MDE8649876.1"/>
    </source>
</evidence>
<proteinExistence type="predicted"/>
<evidence type="ECO:0000259" key="1">
    <source>
        <dbReference type="Pfam" id="PF01979"/>
    </source>
</evidence>
<name>A0AAW6LWL5_RHOSG</name>
<protein>
    <submittedName>
        <fullName evidence="2">Amidohydrolase family protein</fullName>
    </submittedName>
</protein>
<dbReference type="AlphaFoldDB" id="A0AAW6LWL5"/>
<gene>
    <name evidence="2" type="ORF">PXH69_33435</name>
</gene>
<dbReference type="InterPro" id="IPR051781">
    <property type="entry name" value="Metallo-dep_Hydrolase"/>
</dbReference>
<sequence>MSGLIDAHTHVATSIEPTAETLSQPFTYRLFKSIGNLSATLDCGITTVRDAAGADEGLRMAVADGIIEGPRLVTSINMISQTGGHSDCWLASGFTAPILPMPYPGMPSGVADGPTEVRRKVREMIRAGAQVIKVATSGGVATDRDNPRHAHFRLEELEALVEEANAAEVSVMAHAQGADGIKNAVRAGIRSIEHGIYLDDEAIQLMLENNTWLVPTLKAPISVVELAEKGVVSKRVAEKAAEVVDSHRESFCRAVESGVRIAMGSDSGVGAHGRNLDELALMRRYGMSNENALNAATISAAELLGLDSEIGSLEPGKRADLIVLNSPTVDLENLKVNRTGESGDLLI</sequence>
<dbReference type="SUPFAM" id="SSF51556">
    <property type="entry name" value="Metallo-dependent hydrolases"/>
    <property type="match status" value="1"/>
</dbReference>
<dbReference type="InterPro" id="IPR032466">
    <property type="entry name" value="Metal_Hydrolase"/>
</dbReference>
<accession>A0AAW6LWL5</accession>
<evidence type="ECO:0000313" key="3">
    <source>
        <dbReference type="Proteomes" id="UP001217325"/>
    </source>
</evidence>
<dbReference type="Gene3D" id="2.30.40.10">
    <property type="entry name" value="Urease, subunit C, domain 1"/>
    <property type="match status" value="1"/>
</dbReference>
<dbReference type="GO" id="GO:0016810">
    <property type="term" value="F:hydrolase activity, acting on carbon-nitrogen (but not peptide) bonds"/>
    <property type="evidence" value="ECO:0007669"/>
    <property type="project" value="InterPro"/>
</dbReference>
<dbReference type="Gene3D" id="3.20.20.140">
    <property type="entry name" value="Metal-dependent hydrolases"/>
    <property type="match status" value="1"/>
</dbReference>
<dbReference type="InterPro" id="IPR006680">
    <property type="entry name" value="Amidohydro-rel"/>
</dbReference>
<dbReference type="Proteomes" id="UP001217325">
    <property type="component" value="Unassembled WGS sequence"/>
</dbReference>
<dbReference type="EMBL" id="JARDXE010000035">
    <property type="protein sequence ID" value="MDE8649876.1"/>
    <property type="molecule type" value="Genomic_DNA"/>
</dbReference>
<organism evidence="2 3">
    <name type="scientific">Rhodococcus qingshengii</name>
    <dbReference type="NCBI Taxonomy" id="334542"/>
    <lineage>
        <taxon>Bacteria</taxon>
        <taxon>Bacillati</taxon>
        <taxon>Actinomycetota</taxon>
        <taxon>Actinomycetes</taxon>
        <taxon>Mycobacteriales</taxon>
        <taxon>Nocardiaceae</taxon>
        <taxon>Rhodococcus</taxon>
        <taxon>Rhodococcus erythropolis group</taxon>
    </lineage>
</organism>
<dbReference type="CDD" id="cd01299">
    <property type="entry name" value="Met_dep_hydrolase_A"/>
    <property type="match status" value="1"/>
</dbReference>
<dbReference type="InterPro" id="IPR057744">
    <property type="entry name" value="OTAase-like"/>
</dbReference>
<comment type="caution">
    <text evidence="2">The sequence shown here is derived from an EMBL/GenBank/DDBJ whole genome shotgun (WGS) entry which is preliminary data.</text>
</comment>
<dbReference type="InterPro" id="IPR011059">
    <property type="entry name" value="Metal-dep_hydrolase_composite"/>
</dbReference>
<dbReference type="PANTHER" id="PTHR43135">
    <property type="entry name" value="ALPHA-D-RIBOSE 1-METHYLPHOSPHONATE 5-TRIPHOSPHATE DIPHOSPHATASE"/>
    <property type="match status" value="1"/>
</dbReference>
<dbReference type="PANTHER" id="PTHR43135:SF3">
    <property type="entry name" value="ALPHA-D-RIBOSE 1-METHYLPHOSPHONATE 5-TRIPHOSPHATE DIPHOSPHATASE"/>
    <property type="match status" value="1"/>
</dbReference>